<proteinExistence type="predicted"/>
<dbReference type="Proteomes" id="UP001497535">
    <property type="component" value="Unassembled WGS sequence"/>
</dbReference>
<reference evidence="1" key="1">
    <citation type="submission" date="2023-11" db="EMBL/GenBank/DDBJ databases">
        <authorList>
            <person name="Poullet M."/>
        </authorList>
    </citation>
    <scope>NUCLEOTIDE SEQUENCE</scope>
    <source>
        <strain evidence="1">E1834</strain>
    </source>
</reference>
<sequence>MLNDEKVKKKLMKMIKKLMDDLFKEEQEKPFMDFKLVLEYETKDVELNEKVYLLIINNLSLNASYNASSNASDVVVINLLNNSNLFFIILYSFEGVRFTFCRITAFYTEIMCVEIGQIEYSIEYFLTRNIRL</sequence>
<evidence type="ECO:0000313" key="2">
    <source>
        <dbReference type="Proteomes" id="UP001497535"/>
    </source>
</evidence>
<comment type="caution">
    <text evidence="1">The sequence shown here is derived from an EMBL/GenBank/DDBJ whole genome shotgun (WGS) entry which is preliminary data.</text>
</comment>
<gene>
    <name evidence="1" type="ORF">MENTE1834_LOCUS12567</name>
</gene>
<keyword evidence="2" id="KW-1185">Reference proteome</keyword>
<organism evidence="1 2">
    <name type="scientific">Meloidogyne enterolobii</name>
    <name type="common">Root-knot nematode worm</name>
    <name type="synonym">Meloidogyne mayaguensis</name>
    <dbReference type="NCBI Taxonomy" id="390850"/>
    <lineage>
        <taxon>Eukaryota</taxon>
        <taxon>Metazoa</taxon>
        <taxon>Ecdysozoa</taxon>
        <taxon>Nematoda</taxon>
        <taxon>Chromadorea</taxon>
        <taxon>Rhabditida</taxon>
        <taxon>Tylenchina</taxon>
        <taxon>Tylenchomorpha</taxon>
        <taxon>Tylenchoidea</taxon>
        <taxon>Meloidogynidae</taxon>
        <taxon>Meloidogyninae</taxon>
        <taxon>Meloidogyne</taxon>
    </lineage>
</organism>
<name>A0ACB0YIF9_MELEN</name>
<dbReference type="EMBL" id="CAVMJV010000013">
    <property type="protein sequence ID" value="CAK5048000.1"/>
    <property type="molecule type" value="Genomic_DNA"/>
</dbReference>
<accession>A0ACB0YIF9</accession>
<protein>
    <submittedName>
        <fullName evidence="1">Uncharacterized protein</fullName>
    </submittedName>
</protein>
<evidence type="ECO:0000313" key="1">
    <source>
        <dbReference type="EMBL" id="CAK5048000.1"/>
    </source>
</evidence>